<keyword evidence="2" id="KW-1185">Reference proteome</keyword>
<dbReference type="SUPFAM" id="SSF50729">
    <property type="entry name" value="PH domain-like"/>
    <property type="match status" value="1"/>
</dbReference>
<dbReference type="eggNOG" id="KOG0986">
    <property type="taxonomic scope" value="Eukaryota"/>
</dbReference>
<protein>
    <recommendedName>
        <fullName evidence="3">PH domain-containing protein</fullName>
    </recommendedName>
</protein>
<evidence type="ECO:0000313" key="1">
    <source>
        <dbReference type="EMBL" id="EDO26439.1"/>
    </source>
</evidence>
<organism evidence="1 2">
    <name type="scientific">Nematostella vectensis</name>
    <name type="common">Starlet sea anemone</name>
    <dbReference type="NCBI Taxonomy" id="45351"/>
    <lineage>
        <taxon>Eukaryota</taxon>
        <taxon>Metazoa</taxon>
        <taxon>Cnidaria</taxon>
        <taxon>Anthozoa</taxon>
        <taxon>Hexacorallia</taxon>
        <taxon>Actiniaria</taxon>
        <taxon>Edwardsiidae</taxon>
        <taxon>Nematostella</taxon>
    </lineage>
</organism>
<dbReference type="HOGENOM" id="CLU_1965091_0_0_1"/>
<feature type="non-terminal residue" evidence="1">
    <location>
        <position position="128"/>
    </location>
</feature>
<dbReference type="InParanoid" id="A7TC10"/>
<dbReference type="Gene3D" id="2.30.29.30">
    <property type="entry name" value="Pleckstrin-homology domain (PH domain)/Phosphotyrosine-binding domain (PTB)"/>
    <property type="match status" value="1"/>
</dbReference>
<dbReference type="PhylomeDB" id="A7TC10"/>
<name>A7TC10_NEMVE</name>
<proteinExistence type="predicted"/>
<dbReference type="STRING" id="45351.A7TC10"/>
<dbReference type="InterPro" id="IPR011993">
    <property type="entry name" value="PH-like_dom_sf"/>
</dbReference>
<accession>A7TC10</accession>
<evidence type="ECO:0000313" key="2">
    <source>
        <dbReference type="Proteomes" id="UP000001593"/>
    </source>
</evidence>
<dbReference type="Proteomes" id="UP000001593">
    <property type="component" value="Unassembled WGS sequence"/>
</dbReference>
<gene>
    <name evidence="1" type="ORF">NEMVEDRAFT_v1g225027</name>
</gene>
<dbReference type="AlphaFoldDB" id="A7TC10"/>
<sequence length="128" mass="14214">YPPPLIPPRGEVNAADAFDIGSFDEDDVKGIKNSPSLLVMENITGVEEIQHKGFNCIKISINGRDPQILRAETETEFQEWLKEIKQSFQQAQVMMKAGAKIMSTGHRYVTQYSKEENGPVPSHGPSSP</sequence>
<evidence type="ECO:0008006" key="3">
    <source>
        <dbReference type="Google" id="ProtNLM"/>
    </source>
</evidence>
<reference evidence="1 2" key="1">
    <citation type="journal article" date="2007" name="Science">
        <title>Sea anemone genome reveals ancestral eumetazoan gene repertoire and genomic organization.</title>
        <authorList>
            <person name="Putnam N.H."/>
            <person name="Srivastava M."/>
            <person name="Hellsten U."/>
            <person name="Dirks B."/>
            <person name="Chapman J."/>
            <person name="Salamov A."/>
            <person name="Terry A."/>
            <person name="Shapiro H."/>
            <person name="Lindquist E."/>
            <person name="Kapitonov V.V."/>
            <person name="Jurka J."/>
            <person name="Genikhovich G."/>
            <person name="Grigoriev I.V."/>
            <person name="Lucas S.M."/>
            <person name="Steele R.E."/>
            <person name="Finnerty J.R."/>
            <person name="Technau U."/>
            <person name="Martindale M.Q."/>
            <person name="Rokhsar D.S."/>
        </authorList>
    </citation>
    <scope>NUCLEOTIDE SEQUENCE [LARGE SCALE GENOMIC DNA]</scope>
    <source>
        <strain evidence="2">CH2 X CH6</strain>
    </source>
</reference>
<dbReference type="EMBL" id="DS475898">
    <property type="protein sequence ID" value="EDO26439.1"/>
    <property type="molecule type" value="Genomic_DNA"/>
</dbReference>